<dbReference type="GO" id="GO:0006950">
    <property type="term" value="P:response to stress"/>
    <property type="evidence" value="ECO:0007669"/>
    <property type="project" value="UniProtKB-ARBA"/>
</dbReference>
<proteinExistence type="predicted"/>
<name>C9KKM0_9FIRM</name>
<gene>
    <name evidence="2" type="ORF">MITSMUL_03720</name>
</gene>
<dbReference type="AlphaFoldDB" id="C9KKM0"/>
<reference evidence="2" key="1">
    <citation type="submission" date="2009-09" db="EMBL/GenBank/DDBJ databases">
        <authorList>
            <person name="Weinstock G."/>
            <person name="Sodergren E."/>
            <person name="Clifton S."/>
            <person name="Fulton L."/>
            <person name="Fulton B."/>
            <person name="Courtney L."/>
            <person name="Fronick C."/>
            <person name="Harrison M."/>
            <person name="Strong C."/>
            <person name="Farmer C."/>
            <person name="Delahaunty K."/>
            <person name="Markovic C."/>
            <person name="Hall O."/>
            <person name="Minx P."/>
            <person name="Tomlinson C."/>
            <person name="Mitreva M."/>
            <person name="Nelson J."/>
            <person name="Hou S."/>
            <person name="Wollam A."/>
            <person name="Pepin K.H."/>
            <person name="Johnson M."/>
            <person name="Bhonagiri V."/>
            <person name="Nash W.E."/>
            <person name="Warren W."/>
            <person name="Chinwalla A."/>
            <person name="Mardis E.R."/>
            <person name="Wilson R.K."/>
        </authorList>
    </citation>
    <scope>NUCLEOTIDE SEQUENCE [LARGE SCALE GENOMIC DNA]</scope>
    <source>
        <strain evidence="2">DSM 20544</strain>
    </source>
</reference>
<dbReference type="GO" id="GO:0046076">
    <property type="term" value="P:dTTP catabolic process"/>
    <property type="evidence" value="ECO:0007669"/>
    <property type="project" value="TreeGrafter"/>
</dbReference>
<accession>C9KKM0</accession>
<dbReference type="STRING" id="500635.MITSMUL_03720"/>
<dbReference type="Pfam" id="PF03819">
    <property type="entry name" value="MazG"/>
    <property type="match status" value="1"/>
</dbReference>
<evidence type="ECO:0000313" key="2">
    <source>
        <dbReference type="EMBL" id="EEX69670.1"/>
    </source>
</evidence>
<dbReference type="GO" id="GO:0046052">
    <property type="term" value="P:UTP catabolic process"/>
    <property type="evidence" value="ECO:0007669"/>
    <property type="project" value="TreeGrafter"/>
</dbReference>
<feature type="domain" description="NTP pyrophosphohydrolase MazG-like" evidence="1">
    <location>
        <begin position="33"/>
        <end position="110"/>
    </location>
</feature>
<dbReference type="GO" id="GO:0046047">
    <property type="term" value="P:TTP catabolic process"/>
    <property type="evidence" value="ECO:0007669"/>
    <property type="project" value="TreeGrafter"/>
</dbReference>
<dbReference type="GO" id="GO:0046061">
    <property type="term" value="P:dATP catabolic process"/>
    <property type="evidence" value="ECO:0007669"/>
    <property type="project" value="TreeGrafter"/>
</dbReference>
<dbReference type="SUPFAM" id="SSF101386">
    <property type="entry name" value="all-alpha NTP pyrophosphatases"/>
    <property type="match status" value="1"/>
</dbReference>
<dbReference type="eggNOG" id="COG3956">
    <property type="taxonomic scope" value="Bacteria"/>
</dbReference>
<dbReference type="InterPro" id="IPR004518">
    <property type="entry name" value="MazG-like_dom"/>
</dbReference>
<dbReference type="Gene3D" id="1.10.287.1080">
    <property type="entry name" value="MazG-like"/>
    <property type="match status" value="1"/>
</dbReference>
<organism evidence="2 3">
    <name type="scientific">Mitsuokella multacida DSM 20544</name>
    <dbReference type="NCBI Taxonomy" id="500635"/>
    <lineage>
        <taxon>Bacteria</taxon>
        <taxon>Bacillati</taxon>
        <taxon>Bacillota</taxon>
        <taxon>Negativicutes</taxon>
        <taxon>Selenomonadales</taxon>
        <taxon>Selenomonadaceae</taxon>
        <taxon>Mitsuokella</taxon>
    </lineage>
</organism>
<dbReference type="GO" id="GO:0046081">
    <property type="term" value="P:dUTP catabolic process"/>
    <property type="evidence" value="ECO:0007669"/>
    <property type="project" value="TreeGrafter"/>
</dbReference>
<dbReference type="EMBL" id="ABWK02000009">
    <property type="protein sequence ID" value="EEX69670.1"/>
    <property type="molecule type" value="Genomic_DNA"/>
</dbReference>
<dbReference type="PANTHER" id="PTHR30522:SF0">
    <property type="entry name" value="NUCLEOSIDE TRIPHOSPHATE PYROPHOSPHOHYDROLASE"/>
    <property type="match status" value="1"/>
</dbReference>
<comment type="caution">
    <text evidence="2">The sequence shown here is derived from an EMBL/GenBank/DDBJ whole genome shotgun (WGS) entry which is preliminary data.</text>
</comment>
<dbReference type="GO" id="GO:0006203">
    <property type="term" value="P:dGTP catabolic process"/>
    <property type="evidence" value="ECO:0007669"/>
    <property type="project" value="TreeGrafter"/>
</dbReference>
<keyword evidence="3" id="KW-1185">Reference proteome</keyword>
<protein>
    <submittedName>
        <fullName evidence="2">MazG family protein</fullName>
    </submittedName>
</protein>
<dbReference type="PATRIC" id="fig|500635.8.peg.1094"/>
<dbReference type="RefSeq" id="WP_005839946.1">
    <property type="nucleotide sequence ID" value="NZ_GG697141.2"/>
</dbReference>
<dbReference type="PANTHER" id="PTHR30522">
    <property type="entry name" value="NUCLEOSIDE TRIPHOSPHATE PYROPHOSPHOHYDROLASE"/>
    <property type="match status" value="1"/>
</dbReference>
<dbReference type="CDD" id="cd11528">
    <property type="entry name" value="NTP-PPase_MazG_Nterm"/>
    <property type="match status" value="1"/>
</dbReference>
<evidence type="ECO:0000313" key="3">
    <source>
        <dbReference type="Proteomes" id="UP000003671"/>
    </source>
</evidence>
<evidence type="ECO:0000259" key="1">
    <source>
        <dbReference type="Pfam" id="PF03819"/>
    </source>
</evidence>
<dbReference type="Proteomes" id="UP000003671">
    <property type="component" value="Unassembled WGS sequence"/>
</dbReference>
<dbReference type="InterPro" id="IPR048015">
    <property type="entry name" value="NTP-PPase_MazG-like_N"/>
</dbReference>
<dbReference type="GeneID" id="93480863"/>
<sequence>MDKEKNRLESIGRLCEVVAQLRGPGGCPWDRVQTHESLKPACIEEAAEVLGGIDILRETGRAENLKEELGDLLLQVVFHAQLAQEEGLFSLADVAEAAAAKMVRRHPHVFHEPMLDDTGKPLTGWKEIKAQEKKGREWEEDYLPHAFEEASALIEQAKKRKGI</sequence>
<dbReference type="InterPro" id="IPR011551">
    <property type="entry name" value="NTP_PyrPHydrolase_MazG"/>
</dbReference>
<dbReference type="HOGENOM" id="CLU_038356_4_0_9"/>
<dbReference type="GO" id="GO:0047429">
    <property type="term" value="F:nucleoside triphosphate diphosphatase activity"/>
    <property type="evidence" value="ECO:0007669"/>
    <property type="project" value="TreeGrafter"/>
</dbReference>
<dbReference type="FunFam" id="1.10.287.1080:FF:000001">
    <property type="entry name" value="Nucleoside triphosphate pyrophosphohydrolase"/>
    <property type="match status" value="1"/>
</dbReference>